<feature type="compositionally biased region" description="Polar residues" evidence="10">
    <location>
        <begin position="46"/>
        <end position="56"/>
    </location>
</feature>
<dbReference type="EMBL" id="BOMV01000054">
    <property type="protein sequence ID" value="GIE96990.1"/>
    <property type="molecule type" value="Genomic_DNA"/>
</dbReference>
<dbReference type="InterPro" id="IPR017941">
    <property type="entry name" value="Rieske_2Fe-2S"/>
</dbReference>
<evidence type="ECO:0000256" key="1">
    <source>
        <dbReference type="ARBA" id="ARBA00002494"/>
    </source>
</evidence>
<dbReference type="InterPro" id="IPR006311">
    <property type="entry name" value="TAT_signal"/>
</dbReference>
<accession>A0A919JY29</accession>
<evidence type="ECO:0000256" key="3">
    <source>
        <dbReference type="ARBA" id="ARBA00022714"/>
    </source>
</evidence>
<comment type="cofactor">
    <cofactor evidence="9">
        <name>[2Fe-2S] cluster</name>
        <dbReference type="ChEBI" id="CHEBI:190135"/>
    </cofactor>
</comment>
<dbReference type="GO" id="GO:0016705">
    <property type="term" value="F:oxidoreductase activity, acting on paired donors, with incorporation or reduction of molecular oxygen"/>
    <property type="evidence" value="ECO:0007669"/>
    <property type="project" value="UniProtKB-ARBA"/>
</dbReference>
<name>A0A919JY29_9ACTN</name>
<keyword evidence="13" id="KW-1185">Reference proteome</keyword>
<protein>
    <recommendedName>
        <fullName evidence="2">Cytochrome bc1 complex Rieske iron-sulfur subunit</fullName>
    </recommendedName>
    <alternativeName>
        <fullName evidence="8">Cytochrome bc1 reductase complex subunit QcrA</fullName>
    </alternativeName>
</protein>
<dbReference type="InterPro" id="IPR005805">
    <property type="entry name" value="Rieske_Fe-S_prot_C"/>
</dbReference>
<keyword evidence="7" id="KW-1015">Disulfide bond</keyword>
<comment type="function">
    <text evidence="1">Iron-sulfur subunit of the cytochrome bc1 complex, an essential component of the respiratory electron transport chain required for ATP synthesis. The bc1 complex catalyzes the oxidation of menaquinol and the reduction of cytochrome c in the respiratory chain. The bc1 complex operates through a Q-cycle mechanism that couples electron transfer to generation of the proton gradient that drives ATP synthesis.</text>
</comment>
<evidence type="ECO:0000256" key="4">
    <source>
        <dbReference type="ARBA" id="ARBA00022723"/>
    </source>
</evidence>
<evidence type="ECO:0000313" key="12">
    <source>
        <dbReference type="EMBL" id="GIE96990.1"/>
    </source>
</evidence>
<dbReference type="InterPro" id="IPR036922">
    <property type="entry name" value="Rieske_2Fe-2S_sf"/>
</dbReference>
<feature type="region of interest" description="Disordered" evidence="10">
    <location>
        <begin position="45"/>
        <end position="95"/>
    </location>
</feature>
<keyword evidence="6" id="KW-0411">Iron-sulfur</keyword>
<dbReference type="PANTHER" id="PTHR10134">
    <property type="entry name" value="CYTOCHROME B-C1 COMPLEX SUBUNIT RIESKE, MITOCHONDRIAL"/>
    <property type="match status" value="1"/>
</dbReference>
<dbReference type="Pfam" id="PF00355">
    <property type="entry name" value="Rieske"/>
    <property type="match status" value="1"/>
</dbReference>
<dbReference type="GO" id="GO:0046872">
    <property type="term" value="F:metal ion binding"/>
    <property type="evidence" value="ECO:0007669"/>
    <property type="project" value="UniProtKB-KW"/>
</dbReference>
<dbReference type="AlphaFoldDB" id="A0A919JY29"/>
<evidence type="ECO:0000256" key="8">
    <source>
        <dbReference type="ARBA" id="ARBA00029586"/>
    </source>
</evidence>
<feature type="domain" description="Rieske" evidence="11">
    <location>
        <begin position="94"/>
        <end position="184"/>
    </location>
</feature>
<dbReference type="SUPFAM" id="SSF50022">
    <property type="entry name" value="ISP domain"/>
    <property type="match status" value="1"/>
</dbReference>
<dbReference type="Gene3D" id="2.102.10.10">
    <property type="entry name" value="Rieske [2Fe-2S] iron-sulphur domain"/>
    <property type="match status" value="1"/>
</dbReference>
<evidence type="ECO:0000256" key="7">
    <source>
        <dbReference type="ARBA" id="ARBA00023157"/>
    </source>
</evidence>
<organism evidence="12 13">
    <name type="scientific">Paractinoplanes rishiriensis</name>
    <dbReference type="NCBI Taxonomy" id="1050105"/>
    <lineage>
        <taxon>Bacteria</taxon>
        <taxon>Bacillati</taxon>
        <taxon>Actinomycetota</taxon>
        <taxon>Actinomycetes</taxon>
        <taxon>Micromonosporales</taxon>
        <taxon>Micromonosporaceae</taxon>
        <taxon>Paractinoplanes</taxon>
    </lineage>
</organism>
<sequence>MTDVQPTTDTELPAEETGRPGTRSTRRFVLLGAGAAGATAVLAACGTSNSGNTNGEDFSDEPAPAGSAGADGSASGGDSGGGDSGGGDSGGGGGALALVADVPEGGGVIKGDLVITQPTAGTFKAFSKVCTHAGCDVSKVDAGVITCPCHNSKFSIETGEPTAGPANKALAETKVVVDGDNIVKA</sequence>
<feature type="compositionally biased region" description="Gly residues" evidence="10">
    <location>
        <begin position="74"/>
        <end position="95"/>
    </location>
</feature>
<feature type="compositionally biased region" description="Polar residues" evidence="10">
    <location>
        <begin position="1"/>
        <end position="10"/>
    </location>
</feature>
<dbReference type="CDD" id="cd03467">
    <property type="entry name" value="Rieske"/>
    <property type="match status" value="1"/>
</dbReference>
<evidence type="ECO:0000256" key="10">
    <source>
        <dbReference type="SAM" id="MobiDB-lite"/>
    </source>
</evidence>
<evidence type="ECO:0000313" key="13">
    <source>
        <dbReference type="Proteomes" id="UP000636960"/>
    </source>
</evidence>
<reference evidence="12" key="1">
    <citation type="submission" date="2021-01" db="EMBL/GenBank/DDBJ databases">
        <title>Whole genome shotgun sequence of Actinoplanes rishiriensis NBRC 108556.</title>
        <authorList>
            <person name="Komaki H."/>
            <person name="Tamura T."/>
        </authorList>
    </citation>
    <scope>NUCLEOTIDE SEQUENCE</scope>
    <source>
        <strain evidence="12">NBRC 108556</strain>
    </source>
</reference>
<evidence type="ECO:0000256" key="9">
    <source>
        <dbReference type="ARBA" id="ARBA00034078"/>
    </source>
</evidence>
<dbReference type="PROSITE" id="PS51318">
    <property type="entry name" value="TAT"/>
    <property type="match status" value="1"/>
</dbReference>
<evidence type="ECO:0000256" key="2">
    <source>
        <dbReference type="ARBA" id="ARBA00015816"/>
    </source>
</evidence>
<dbReference type="PROSITE" id="PS51296">
    <property type="entry name" value="RIESKE"/>
    <property type="match status" value="1"/>
</dbReference>
<comment type="caution">
    <text evidence="12">The sequence shown here is derived from an EMBL/GenBank/DDBJ whole genome shotgun (WGS) entry which is preliminary data.</text>
</comment>
<dbReference type="InterPro" id="IPR014349">
    <property type="entry name" value="Rieske_Fe-S_prot"/>
</dbReference>
<evidence type="ECO:0000256" key="5">
    <source>
        <dbReference type="ARBA" id="ARBA00023004"/>
    </source>
</evidence>
<feature type="region of interest" description="Disordered" evidence="10">
    <location>
        <begin position="1"/>
        <end position="28"/>
    </location>
</feature>
<keyword evidence="3" id="KW-0001">2Fe-2S</keyword>
<dbReference type="PRINTS" id="PR00162">
    <property type="entry name" value="RIESKE"/>
</dbReference>
<gene>
    <name evidence="12" type="ORF">Ari01nite_44550</name>
</gene>
<dbReference type="GO" id="GO:0051537">
    <property type="term" value="F:2 iron, 2 sulfur cluster binding"/>
    <property type="evidence" value="ECO:0007669"/>
    <property type="project" value="UniProtKB-KW"/>
</dbReference>
<proteinExistence type="predicted"/>
<dbReference type="Proteomes" id="UP000636960">
    <property type="component" value="Unassembled WGS sequence"/>
</dbReference>
<keyword evidence="5" id="KW-0408">Iron</keyword>
<dbReference type="GO" id="GO:0016020">
    <property type="term" value="C:membrane"/>
    <property type="evidence" value="ECO:0007669"/>
    <property type="project" value="InterPro"/>
</dbReference>
<dbReference type="RefSeq" id="WP_203783476.1">
    <property type="nucleotide sequence ID" value="NZ_BOMV01000054.1"/>
</dbReference>
<evidence type="ECO:0000259" key="11">
    <source>
        <dbReference type="PROSITE" id="PS51296"/>
    </source>
</evidence>
<dbReference type="GO" id="GO:0004497">
    <property type="term" value="F:monooxygenase activity"/>
    <property type="evidence" value="ECO:0007669"/>
    <property type="project" value="UniProtKB-ARBA"/>
</dbReference>
<evidence type="ECO:0000256" key="6">
    <source>
        <dbReference type="ARBA" id="ARBA00023014"/>
    </source>
</evidence>
<keyword evidence="4" id="KW-0479">Metal-binding</keyword>